<comment type="caution">
    <text evidence="3">The sequence shown here is derived from an EMBL/GenBank/DDBJ whole genome shotgun (WGS) entry which is preliminary data.</text>
</comment>
<dbReference type="InterPro" id="IPR010359">
    <property type="entry name" value="IrrE_HExxH"/>
</dbReference>
<dbReference type="InterPro" id="IPR052345">
    <property type="entry name" value="Rad_response_metalloprotease"/>
</dbReference>
<dbReference type="PANTHER" id="PTHR43236:SF2">
    <property type="entry name" value="BLL0069 PROTEIN"/>
    <property type="match status" value="1"/>
</dbReference>
<evidence type="ECO:0000256" key="1">
    <source>
        <dbReference type="ARBA" id="ARBA00007227"/>
    </source>
</evidence>
<dbReference type="RefSeq" id="WP_129655534.1">
    <property type="nucleotide sequence ID" value="NZ_ML142913.1"/>
</dbReference>
<dbReference type="SUPFAM" id="SSF47413">
    <property type="entry name" value="lambda repressor-like DNA-binding domains"/>
    <property type="match status" value="1"/>
</dbReference>
<dbReference type="Gene3D" id="1.10.10.2910">
    <property type="match status" value="1"/>
</dbReference>
<dbReference type="Gene3D" id="1.10.260.40">
    <property type="entry name" value="lambda repressor-like DNA-binding domains"/>
    <property type="match status" value="1"/>
</dbReference>
<evidence type="ECO:0000313" key="3">
    <source>
        <dbReference type="EMBL" id="RYC50538.1"/>
    </source>
</evidence>
<dbReference type="AlphaFoldDB" id="A0A444VID8"/>
<gene>
    <name evidence="3" type="ORF">DN53_18075</name>
</gene>
<dbReference type="PANTHER" id="PTHR43236">
    <property type="entry name" value="ANTITOXIN HIGA1"/>
    <property type="match status" value="1"/>
</dbReference>
<dbReference type="GO" id="GO:0003677">
    <property type="term" value="F:DNA binding"/>
    <property type="evidence" value="ECO:0007669"/>
    <property type="project" value="InterPro"/>
</dbReference>
<comment type="similarity">
    <text evidence="1">Belongs to the short-chain fatty acyl-CoA assimilation regulator (ScfR) family.</text>
</comment>
<dbReference type="PROSITE" id="PS50943">
    <property type="entry name" value="HTH_CROC1"/>
    <property type="match status" value="1"/>
</dbReference>
<dbReference type="Proteomes" id="UP000290261">
    <property type="component" value="Unassembled WGS sequence"/>
</dbReference>
<dbReference type="InterPro" id="IPR010982">
    <property type="entry name" value="Lambda_DNA-bd_dom_sf"/>
</dbReference>
<accession>A0A444VID8</accession>
<name>A0A444VID8_9FLAO</name>
<dbReference type="EMBL" id="JJMP01000009">
    <property type="protein sequence ID" value="RYC50538.1"/>
    <property type="molecule type" value="Genomic_DNA"/>
</dbReference>
<protein>
    <recommendedName>
        <fullName evidence="2">HTH cro/C1-type domain-containing protein</fullName>
    </recommendedName>
</protein>
<dbReference type="InterPro" id="IPR001387">
    <property type="entry name" value="Cro/C1-type_HTH"/>
</dbReference>
<feature type="domain" description="HTH cro/C1-type" evidence="2">
    <location>
        <begin position="15"/>
        <end position="66"/>
    </location>
</feature>
<reference evidence="3 4" key="1">
    <citation type="submission" date="2014-04" db="EMBL/GenBank/DDBJ databases">
        <title>Whole genome of Muricauda olearia.</title>
        <authorList>
            <person name="Zhang X.-H."/>
            <person name="Tang K."/>
        </authorList>
    </citation>
    <scope>NUCLEOTIDE SEQUENCE [LARGE SCALE GENOMIC DNA]</scope>
    <source>
        <strain evidence="3 4">Th120</strain>
    </source>
</reference>
<dbReference type="CDD" id="cd00093">
    <property type="entry name" value="HTH_XRE"/>
    <property type="match status" value="1"/>
</dbReference>
<dbReference type="Pfam" id="PF06114">
    <property type="entry name" value="Peptidase_M78"/>
    <property type="match status" value="1"/>
</dbReference>
<proteinExistence type="inferred from homology"/>
<keyword evidence="4" id="KW-1185">Reference proteome</keyword>
<organism evidence="3 4">
    <name type="scientific">Flagellimonas olearia</name>
    <dbReference type="NCBI Taxonomy" id="552546"/>
    <lineage>
        <taxon>Bacteria</taxon>
        <taxon>Pseudomonadati</taxon>
        <taxon>Bacteroidota</taxon>
        <taxon>Flavobacteriia</taxon>
        <taxon>Flavobacteriales</taxon>
        <taxon>Flavobacteriaceae</taxon>
        <taxon>Flagellimonas</taxon>
    </lineage>
</organism>
<evidence type="ECO:0000313" key="4">
    <source>
        <dbReference type="Proteomes" id="UP000290261"/>
    </source>
</evidence>
<evidence type="ECO:0000259" key="2">
    <source>
        <dbReference type="PROSITE" id="PS50943"/>
    </source>
</evidence>
<sequence length="391" mass="44979">MVEKAFITADVLVWARESAKISVENAAKKSSVSPERYLTWEKGNDFPTIRQAKILAKYFRRPFSLLFLPEVPKDFHPLEDYRRNDSLELDTASLFIIRDIQEKQSWISELYEEIGEEVLPFVGKYTMNDNPEVIAQNILNTLKINPANYQKTPINEWIEKAEMAGIFVSRAGYLHSKLTLNNDLIQGFAIADKFAPFVFVNSKNNWKAPQLFTLVHELAHIWIAKSGISNETDMDFTDKPKSKFHPVELFCNQVAASALMPREIVLHLGKDTFESQNKVFKQAKELGISSFALLVRALNLNLISNTEYQELKLDAQKEFEKFLEKERIKKEKQKERKGGPDTYLLRLAKNSKLFTRIVMDTFNNGSLQPSIASNLLNTQTNKFSKFEKLLT</sequence>
<dbReference type="SMART" id="SM00530">
    <property type="entry name" value="HTH_XRE"/>
    <property type="match status" value="1"/>
</dbReference>